<dbReference type="Pfam" id="PF01425">
    <property type="entry name" value="Amidase"/>
    <property type="match status" value="1"/>
</dbReference>
<organism evidence="2 4">
    <name type="scientific">Glycine soja</name>
    <name type="common">Wild soybean</name>
    <dbReference type="NCBI Taxonomy" id="3848"/>
    <lineage>
        <taxon>Eukaryota</taxon>
        <taxon>Viridiplantae</taxon>
        <taxon>Streptophyta</taxon>
        <taxon>Embryophyta</taxon>
        <taxon>Tracheophyta</taxon>
        <taxon>Spermatophyta</taxon>
        <taxon>Magnoliopsida</taxon>
        <taxon>eudicotyledons</taxon>
        <taxon>Gunneridae</taxon>
        <taxon>Pentapetalae</taxon>
        <taxon>rosids</taxon>
        <taxon>fabids</taxon>
        <taxon>Fabales</taxon>
        <taxon>Fabaceae</taxon>
        <taxon>Papilionoideae</taxon>
        <taxon>50 kb inversion clade</taxon>
        <taxon>NPAAA clade</taxon>
        <taxon>indigoferoid/millettioid clade</taxon>
        <taxon>Phaseoleae</taxon>
        <taxon>Glycine</taxon>
        <taxon>Glycine subgen. Soja</taxon>
    </lineage>
</organism>
<dbReference type="Proteomes" id="UP000289340">
    <property type="component" value="Chromosome 8"/>
</dbReference>
<reference evidence="2 4" key="1">
    <citation type="submission" date="2018-09" db="EMBL/GenBank/DDBJ databases">
        <title>A high-quality reference genome of wild soybean provides a powerful tool to mine soybean genomes.</title>
        <authorList>
            <person name="Xie M."/>
            <person name="Chung C.Y.L."/>
            <person name="Li M.-W."/>
            <person name="Wong F.-L."/>
            <person name="Chan T.-F."/>
            <person name="Lam H.-M."/>
        </authorList>
    </citation>
    <scope>NUCLEOTIDE SEQUENCE [LARGE SCALE GENOMIC DNA]</scope>
    <source>
        <strain evidence="4">cv. W05</strain>
        <tissue evidence="2">Hypocotyl of etiolated seedlings</tissue>
    </source>
</reference>
<evidence type="ECO:0000259" key="1">
    <source>
        <dbReference type="Pfam" id="PF01425"/>
    </source>
</evidence>
<dbReference type="SUPFAM" id="SSF75304">
    <property type="entry name" value="Amidase signature (AS) enzymes"/>
    <property type="match status" value="1"/>
</dbReference>
<dbReference type="EMBL" id="QZWG01000008">
    <property type="protein sequence ID" value="RZB96263.1"/>
    <property type="molecule type" value="Genomic_DNA"/>
</dbReference>
<dbReference type="AlphaFoldDB" id="A0A445JCT9"/>
<proteinExistence type="predicted"/>
<evidence type="ECO:0000313" key="2">
    <source>
        <dbReference type="EMBL" id="RZB96262.1"/>
    </source>
</evidence>
<keyword evidence="2" id="KW-0436">Ligase</keyword>
<protein>
    <submittedName>
        <fullName evidence="2">Putative amidase isoform A</fullName>
        <ecNumber evidence="2 3">6.3.5.7</ecNumber>
    </submittedName>
    <submittedName>
        <fullName evidence="3">Putative amidase isoform B</fullName>
    </submittedName>
</protein>
<dbReference type="Gene3D" id="3.90.1300.10">
    <property type="entry name" value="Amidase signature (AS) domain"/>
    <property type="match status" value="1"/>
</dbReference>
<evidence type="ECO:0000313" key="4">
    <source>
        <dbReference type="Proteomes" id="UP000289340"/>
    </source>
</evidence>
<dbReference type="InterPro" id="IPR036928">
    <property type="entry name" value="AS_sf"/>
</dbReference>
<dbReference type="EMBL" id="QZWG01000008">
    <property type="protein sequence ID" value="RZB96262.1"/>
    <property type="molecule type" value="Genomic_DNA"/>
</dbReference>
<comment type="caution">
    <text evidence="2">The sequence shown here is derived from an EMBL/GenBank/DDBJ whole genome shotgun (WGS) entry which is preliminary data.</text>
</comment>
<feature type="domain" description="Amidase" evidence="1">
    <location>
        <begin position="43"/>
        <end position="216"/>
    </location>
</feature>
<dbReference type="GO" id="GO:0050567">
    <property type="term" value="F:glutaminyl-tRNA synthase (glutamine-hydrolyzing) activity"/>
    <property type="evidence" value="ECO:0007669"/>
    <property type="project" value="UniProtKB-EC"/>
</dbReference>
<sequence>MAEVDRERLACMEGNLSREVSLKWIFLVSDSGPGNPKSIHIDDPGGSSSGSAISVAANLVAGSLGSETDGSILCPSGSNSVVGIKPTAGLTSIAGVVPITPLQDTVGPICRTVLDAALVLETIAGIDINDKATIKALKYVPRDGYAQFLKIDGLRGKRLGVVRAFYGFGNDTFKHDTFKLHLKTLRQKGAVLVDNLEINNIQEIFNDQSEDIAMAYEFKLSLNAYLRLSCFPNEKLGRCDSLQQETPKIGMYEKLKEYGQDLMLVAQKTNGVRELKEAVLNMARLSHIGFEKLMITNNLDAMVVSFSFFASILARGGYPGVTVPAGYEKRAPFGIIFGGLKGSEPKLIQIAYSFEQATLIRKPPPLRKLEV</sequence>
<gene>
    <name evidence="2" type="ORF">D0Y65_020177</name>
</gene>
<keyword evidence="4" id="KW-1185">Reference proteome</keyword>
<name>A0A445JCT9_GLYSO</name>
<dbReference type="PANTHER" id="PTHR42678">
    <property type="entry name" value="AMIDASE"/>
    <property type="match status" value="1"/>
</dbReference>
<dbReference type="PANTHER" id="PTHR42678:SF36">
    <property type="entry name" value="C869.01-LIKE PROTEIN, PUTATIVE-RELATED"/>
    <property type="match status" value="1"/>
</dbReference>
<accession>A0A445JCT9</accession>
<dbReference type="EC" id="6.3.5.7" evidence="2 3"/>
<dbReference type="InterPro" id="IPR023631">
    <property type="entry name" value="Amidase_dom"/>
</dbReference>
<evidence type="ECO:0000313" key="3">
    <source>
        <dbReference type="EMBL" id="RZB96263.1"/>
    </source>
</evidence>